<reference evidence="2 3" key="1">
    <citation type="submission" date="2013-09" db="EMBL/GenBank/DDBJ databases">
        <authorList>
            <person name="Zeng Z."/>
            <person name="Chen C."/>
        </authorList>
    </citation>
    <scope>NUCLEOTIDE SEQUENCE [LARGE SCALE GENOMIC DNA]</scope>
    <source>
        <strain evidence="2 3">GH29-5</strain>
    </source>
</reference>
<evidence type="ECO:0000313" key="3">
    <source>
        <dbReference type="Proteomes" id="UP000030121"/>
    </source>
</evidence>
<dbReference type="EMBL" id="JRLW01000034">
    <property type="protein sequence ID" value="KGO86076.1"/>
    <property type="molecule type" value="Genomic_DNA"/>
</dbReference>
<dbReference type="AlphaFoldDB" id="A0A0A2M393"/>
<keyword evidence="3" id="KW-1185">Reference proteome</keyword>
<evidence type="ECO:0000313" key="2">
    <source>
        <dbReference type="EMBL" id="KGO86076.1"/>
    </source>
</evidence>
<organism evidence="2 3">
    <name type="scientific">Flavobacterium suncheonense GH29-5 = DSM 17707</name>
    <dbReference type="NCBI Taxonomy" id="1121899"/>
    <lineage>
        <taxon>Bacteria</taxon>
        <taxon>Pseudomonadati</taxon>
        <taxon>Bacteroidota</taxon>
        <taxon>Flavobacteriia</taxon>
        <taxon>Flavobacteriales</taxon>
        <taxon>Flavobacteriaceae</taxon>
        <taxon>Flavobacterium</taxon>
    </lineage>
</organism>
<accession>A0A0A2M393</accession>
<keyword evidence="1" id="KW-1133">Transmembrane helix</keyword>
<sequence>MGKFKENIGFLPVIFIGLIVFLITFPFIILSLPFTYYNRKKFEKQYSDFLELNNDVNFFCYNNRKNSKEFIENEIIPNLKNNIEIVYLNGKKIETKNYPKDFISNALYNLKNYSKFPHLMKIRDGKLIDKSINTLFYSIKNQNKSKEKLLAEVNDFFELN</sequence>
<dbReference type="Proteomes" id="UP000030121">
    <property type="component" value="Unassembled WGS sequence"/>
</dbReference>
<protein>
    <submittedName>
        <fullName evidence="2">Uncharacterized protein</fullName>
    </submittedName>
</protein>
<gene>
    <name evidence="2" type="ORF">Q764_13810</name>
</gene>
<comment type="caution">
    <text evidence="2">The sequence shown here is derived from an EMBL/GenBank/DDBJ whole genome shotgun (WGS) entry which is preliminary data.</text>
</comment>
<dbReference type="OrthoDB" id="882541at2"/>
<proteinExistence type="predicted"/>
<name>A0A0A2M393_9FLAO</name>
<keyword evidence="1" id="KW-0472">Membrane</keyword>
<evidence type="ECO:0000256" key="1">
    <source>
        <dbReference type="SAM" id="Phobius"/>
    </source>
</evidence>
<keyword evidence="1" id="KW-0812">Transmembrane</keyword>
<feature type="transmembrane region" description="Helical" evidence="1">
    <location>
        <begin position="12"/>
        <end position="37"/>
    </location>
</feature>
<dbReference type="RefSeq" id="WP_026980965.1">
    <property type="nucleotide sequence ID" value="NZ_AUCZ01000020.1"/>
</dbReference>
<dbReference type="eggNOG" id="ENOG50338FB">
    <property type="taxonomic scope" value="Bacteria"/>
</dbReference>